<feature type="chain" id="PRO_5020892260" description="Domain of unknown function DB domain-containing protein" evidence="1">
    <location>
        <begin position="25"/>
        <end position="145"/>
    </location>
</feature>
<organism evidence="3 4">
    <name type="scientific">Steinernema carpocapsae</name>
    <name type="common">Entomopathogenic nematode</name>
    <dbReference type="NCBI Taxonomy" id="34508"/>
    <lineage>
        <taxon>Eukaryota</taxon>
        <taxon>Metazoa</taxon>
        <taxon>Ecdysozoa</taxon>
        <taxon>Nematoda</taxon>
        <taxon>Chromadorea</taxon>
        <taxon>Rhabditida</taxon>
        <taxon>Tylenchina</taxon>
        <taxon>Panagrolaimomorpha</taxon>
        <taxon>Strongyloidoidea</taxon>
        <taxon>Steinernematidae</taxon>
        <taxon>Steinernema</taxon>
    </lineage>
</organism>
<evidence type="ECO:0000259" key="2">
    <source>
        <dbReference type="Pfam" id="PF01682"/>
    </source>
</evidence>
<gene>
    <name evidence="3" type="ORF">L596_000551</name>
</gene>
<dbReference type="AlphaFoldDB" id="A0A4U8UKU2"/>
<dbReference type="PANTHER" id="PTHR46705">
    <property type="entry name" value="PROTEIN CBG09805"/>
    <property type="match status" value="1"/>
</dbReference>
<feature type="signal peptide" evidence="1">
    <location>
        <begin position="1"/>
        <end position="24"/>
    </location>
</feature>
<sequence>MQLPCIRLLLLTLVVLALFEFSEARRDGNQKFKVCCARQKKADKECKRMFCDFNKLSQDNISFFLNMCTSRGSTVKDMWDCASTHYDHTECCRRNHVIPECLRYCKADDPVTTDYKYLFCIQSFNGIRDCFRSHLDTHANIFGDN</sequence>
<reference evidence="3 4" key="2">
    <citation type="journal article" date="2019" name="G3 (Bethesda)">
        <title>Hybrid Assembly of the Genome of the Entomopathogenic Nematode Steinernema carpocapsae Identifies the X-Chromosome.</title>
        <authorList>
            <person name="Serra L."/>
            <person name="Macchietto M."/>
            <person name="Macias-Munoz A."/>
            <person name="McGill C.J."/>
            <person name="Rodriguez I.M."/>
            <person name="Rodriguez B."/>
            <person name="Murad R."/>
            <person name="Mortazavi A."/>
        </authorList>
    </citation>
    <scope>NUCLEOTIDE SEQUENCE [LARGE SCALE GENOMIC DNA]</scope>
    <source>
        <strain evidence="3 4">ALL</strain>
    </source>
</reference>
<dbReference type="Pfam" id="PF01682">
    <property type="entry name" value="DB"/>
    <property type="match status" value="1"/>
</dbReference>
<dbReference type="InterPro" id="IPR002602">
    <property type="entry name" value="DB"/>
</dbReference>
<proteinExistence type="predicted"/>
<accession>A0A4U8UKU2</accession>
<evidence type="ECO:0000256" key="1">
    <source>
        <dbReference type="SAM" id="SignalP"/>
    </source>
</evidence>
<evidence type="ECO:0000313" key="3">
    <source>
        <dbReference type="EMBL" id="TMS32747.1"/>
    </source>
</evidence>
<dbReference type="OrthoDB" id="5843172at2759"/>
<protein>
    <recommendedName>
        <fullName evidence="2">Domain of unknown function DB domain-containing protein</fullName>
    </recommendedName>
</protein>
<reference evidence="3 4" key="1">
    <citation type="journal article" date="2015" name="Genome Biol.">
        <title>Comparative genomics of Steinernema reveals deeply conserved gene regulatory networks.</title>
        <authorList>
            <person name="Dillman A.R."/>
            <person name="Macchietto M."/>
            <person name="Porter C.F."/>
            <person name="Rogers A."/>
            <person name="Williams B."/>
            <person name="Antoshechkin I."/>
            <person name="Lee M.M."/>
            <person name="Goodwin Z."/>
            <person name="Lu X."/>
            <person name="Lewis E.E."/>
            <person name="Goodrich-Blair H."/>
            <person name="Stock S.P."/>
            <person name="Adams B.J."/>
            <person name="Sternberg P.W."/>
            <person name="Mortazavi A."/>
        </authorList>
    </citation>
    <scope>NUCLEOTIDE SEQUENCE [LARGE SCALE GENOMIC DNA]</scope>
    <source>
        <strain evidence="3 4">ALL</strain>
    </source>
</reference>
<comment type="caution">
    <text evidence="3">The sequence shown here is derived from an EMBL/GenBank/DDBJ whole genome shotgun (WGS) entry which is preliminary data.</text>
</comment>
<evidence type="ECO:0000313" key="4">
    <source>
        <dbReference type="Proteomes" id="UP000298663"/>
    </source>
</evidence>
<keyword evidence="4" id="KW-1185">Reference proteome</keyword>
<feature type="domain" description="Domain of unknown function DB" evidence="2">
    <location>
        <begin position="35"/>
        <end position="131"/>
    </location>
</feature>
<dbReference type="Proteomes" id="UP000298663">
    <property type="component" value="Chromosome X"/>
</dbReference>
<keyword evidence="1" id="KW-0732">Signal</keyword>
<dbReference type="PANTHER" id="PTHR46705:SF13">
    <property type="entry name" value="DOMAIN OF UNKNOWN FUNCTION DB DOMAIN-CONTAINING PROTEIN"/>
    <property type="match status" value="1"/>
</dbReference>
<dbReference type="EMBL" id="CM016762">
    <property type="protein sequence ID" value="TMS32747.1"/>
    <property type="molecule type" value="Genomic_DNA"/>
</dbReference>
<dbReference type="EMBL" id="AZBU02000001">
    <property type="protein sequence ID" value="TMS32747.1"/>
    <property type="molecule type" value="Genomic_DNA"/>
</dbReference>
<name>A0A4U8UKU2_STECR</name>